<name>A0AAQ3K1W9_9LILI</name>
<evidence type="ECO:0000256" key="1">
    <source>
        <dbReference type="SAM" id="MobiDB-lite"/>
    </source>
</evidence>
<reference evidence="2 3" key="1">
    <citation type="submission" date="2023-10" db="EMBL/GenBank/DDBJ databases">
        <title>Chromosome-scale genome assembly provides insights into flower coloration mechanisms of Canna indica.</title>
        <authorList>
            <person name="Li C."/>
        </authorList>
    </citation>
    <scope>NUCLEOTIDE SEQUENCE [LARGE SCALE GENOMIC DNA]</scope>
    <source>
        <tissue evidence="2">Flower</tissue>
    </source>
</reference>
<dbReference type="AlphaFoldDB" id="A0AAQ3K1W9"/>
<evidence type="ECO:0000313" key="2">
    <source>
        <dbReference type="EMBL" id="WOL00519.1"/>
    </source>
</evidence>
<gene>
    <name evidence="2" type="ORF">Cni_G09232</name>
</gene>
<organism evidence="2 3">
    <name type="scientific">Canna indica</name>
    <name type="common">Indian-shot</name>
    <dbReference type="NCBI Taxonomy" id="4628"/>
    <lineage>
        <taxon>Eukaryota</taxon>
        <taxon>Viridiplantae</taxon>
        <taxon>Streptophyta</taxon>
        <taxon>Embryophyta</taxon>
        <taxon>Tracheophyta</taxon>
        <taxon>Spermatophyta</taxon>
        <taxon>Magnoliopsida</taxon>
        <taxon>Liliopsida</taxon>
        <taxon>Zingiberales</taxon>
        <taxon>Cannaceae</taxon>
        <taxon>Canna</taxon>
    </lineage>
</organism>
<protein>
    <submittedName>
        <fullName evidence="2">Uncharacterized protein</fullName>
    </submittedName>
</protein>
<keyword evidence="3" id="KW-1185">Reference proteome</keyword>
<accession>A0AAQ3K1W9</accession>
<evidence type="ECO:0000313" key="3">
    <source>
        <dbReference type="Proteomes" id="UP001327560"/>
    </source>
</evidence>
<proteinExistence type="predicted"/>
<dbReference type="Proteomes" id="UP001327560">
    <property type="component" value="Chromosome 3"/>
</dbReference>
<feature type="compositionally biased region" description="Gly residues" evidence="1">
    <location>
        <begin position="86"/>
        <end position="100"/>
    </location>
</feature>
<dbReference type="EMBL" id="CP136892">
    <property type="protein sequence ID" value="WOL00519.1"/>
    <property type="molecule type" value="Genomic_DNA"/>
</dbReference>
<sequence length="118" mass="11421">MAMIAEGIDKEVQRGLITEAVLGGGAIESFEGVSDEVGCGKAVEENAEGGAEEVGRGEWVGGDEGPGEGELKVLAEDVDGPSEGSSGVGGSACSGGGGGPAEEIEGVLPVVGVTGKSF</sequence>
<feature type="region of interest" description="Disordered" evidence="1">
    <location>
        <begin position="41"/>
        <end position="118"/>
    </location>
</feature>